<dbReference type="InParanoid" id="T1HI59"/>
<protein>
    <submittedName>
        <fullName evidence="1">Uncharacterized protein</fullName>
    </submittedName>
</protein>
<dbReference type="EnsemblMetazoa" id="RPRC003732-RA">
    <property type="protein sequence ID" value="RPRC003732-PA"/>
    <property type="gene ID" value="RPRC003732"/>
</dbReference>
<organism evidence="1 2">
    <name type="scientific">Rhodnius prolixus</name>
    <name type="common">Triatomid bug</name>
    <dbReference type="NCBI Taxonomy" id="13249"/>
    <lineage>
        <taxon>Eukaryota</taxon>
        <taxon>Metazoa</taxon>
        <taxon>Ecdysozoa</taxon>
        <taxon>Arthropoda</taxon>
        <taxon>Hexapoda</taxon>
        <taxon>Insecta</taxon>
        <taxon>Pterygota</taxon>
        <taxon>Neoptera</taxon>
        <taxon>Paraneoptera</taxon>
        <taxon>Hemiptera</taxon>
        <taxon>Heteroptera</taxon>
        <taxon>Panheteroptera</taxon>
        <taxon>Cimicomorpha</taxon>
        <taxon>Reduviidae</taxon>
        <taxon>Triatominae</taxon>
        <taxon>Rhodnius</taxon>
    </lineage>
</organism>
<accession>T1HI59</accession>
<evidence type="ECO:0000313" key="1">
    <source>
        <dbReference type="EnsemblMetazoa" id="RPRC003732-PA"/>
    </source>
</evidence>
<dbReference type="VEuPathDB" id="VectorBase:RPRC003732"/>
<dbReference type="HOGENOM" id="CLU_1629128_0_0_1"/>
<evidence type="ECO:0000313" key="2">
    <source>
        <dbReference type="Proteomes" id="UP000015103"/>
    </source>
</evidence>
<keyword evidence="2" id="KW-1185">Reference proteome</keyword>
<dbReference type="Proteomes" id="UP000015103">
    <property type="component" value="Unassembled WGS sequence"/>
</dbReference>
<sequence>MSSSGNGERPTVPPEYDGVRRKAKVSLYDYDTTGVGMSSTDKHWALVFEFEDEAVRVIEGKIPLFPSNEGFQFTRYIAVCRILGINFRGRLLPSFTKVKDPSVRFNSRKGSVTISPKKIRDLALNNPYNNQTYNVITCNCQNWVNAILERLGFAKDTTVGDETGWTLASIAAVVTGIFIGRRIT</sequence>
<name>T1HI59_RHOPR</name>
<dbReference type="AlphaFoldDB" id="T1HI59"/>
<dbReference type="EMBL" id="ACPB03008795">
    <property type="status" value="NOT_ANNOTATED_CDS"/>
    <property type="molecule type" value="Genomic_DNA"/>
</dbReference>
<reference evidence="1" key="1">
    <citation type="submission" date="2015-05" db="UniProtKB">
        <authorList>
            <consortium name="EnsemblMetazoa"/>
        </authorList>
    </citation>
    <scope>IDENTIFICATION</scope>
</reference>
<proteinExistence type="predicted"/>